<evidence type="ECO:0000313" key="2">
    <source>
        <dbReference type="EMBL" id="MDR6203919.1"/>
    </source>
</evidence>
<dbReference type="PANTHER" id="PTHR34606:SF15">
    <property type="entry name" value="BON DOMAIN-CONTAINING PROTEIN"/>
    <property type="match status" value="1"/>
</dbReference>
<dbReference type="InterPro" id="IPR014004">
    <property type="entry name" value="Transpt-assoc_nodulatn_dom_bac"/>
</dbReference>
<name>A0ABD5CFA1_9BURK</name>
<accession>A0ABD5CFA1</accession>
<dbReference type="InterPro" id="IPR051686">
    <property type="entry name" value="Lipoprotein_DolP"/>
</dbReference>
<dbReference type="RefSeq" id="WP_310031559.1">
    <property type="nucleotide sequence ID" value="NZ_JAVIZN010000002.1"/>
</dbReference>
<evidence type="ECO:0000259" key="1">
    <source>
        <dbReference type="PROSITE" id="PS50914"/>
    </source>
</evidence>
<protein>
    <submittedName>
        <fullName evidence="2">Osmotically-inducible protein OsmY</fullName>
    </submittedName>
</protein>
<dbReference type="PROSITE" id="PS50914">
    <property type="entry name" value="BON"/>
    <property type="match status" value="3"/>
</dbReference>
<dbReference type="EMBL" id="JAVIZN010000002">
    <property type="protein sequence ID" value="MDR6203919.1"/>
    <property type="molecule type" value="Genomic_DNA"/>
</dbReference>
<comment type="caution">
    <text evidence="2">The sequence shown here is derived from an EMBL/GenBank/DDBJ whole genome shotgun (WGS) entry which is preliminary data.</text>
</comment>
<dbReference type="SMART" id="SM00749">
    <property type="entry name" value="BON"/>
    <property type="match status" value="3"/>
</dbReference>
<dbReference type="PANTHER" id="PTHR34606">
    <property type="entry name" value="BON DOMAIN-CONTAINING PROTEIN"/>
    <property type="match status" value="1"/>
</dbReference>
<dbReference type="Gene3D" id="3.40.1520.20">
    <property type="match status" value="1"/>
</dbReference>
<dbReference type="Proteomes" id="UP001245184">
    <property type="component" value="Unassembled WGS sequence"/>
</dbReference>
<gene>
    <name evidence="2" type="ORF">QF025_002639</name>
</gene>
<dbReference type="Gene3D" id="3.30.1340.30">
    <property type="match status" value="1"/>
</dbReference>
<dbReference type="AlphaFoldDB" id="A0ABD5CFA1"/>
<reference evidence="2 3" key="1">
    <citation type="submission" date="2023-08" db="EMBL/GenBank/DDBJ databases">
        <title>Genome sequencing of plant associated microbes to promote plant fitness in Sorghum bicolor and Oryza sativa.</title>
        <authorList>
            <person name="Coleman-Derr D."/>
        </authorList>
    </citation>
    <scope>NUCLEOTIDE SEQUENCE [LARGE SCALE GENOMIC DNA]</scope>
    <source>
        <strain evidence="2 3">SLBN-33</strain>
    </source>
</reference>
<sequence length="226" mass="24421">MNADEVLKHDIEQALLWDRSVDARYIKVTVYTNCVVLSGCVPNCAQKLAALHTARTAGRRDVDVRDLAARATGAFTCADAALAAAIHTTLDWQDVMRGHEIAIDVRRGRVTLTGRAKTGNQRDAAERLVRGMSGVVEIVNGVDVVRDRLVDAVERNIAAALRGCPPRELCNVDVDVRDGVARLTGTVGSLEKKAAASSAAWDTKGVRWVIDDLIVDQGQRIRSVGV</sequence>
<dbReference type="Pfam" id="PF04972">
    <property type="entry name" value="BON"/>
    <property type="match status" value="3"/>
</dbReference>
<evidence type="ECO:0000313" key="3">
    <source>
        <dbReference type="Proteomes" id="UP001245184"/>
    </source>
</evidence>
<feature type="domain" description="BON" evidence="1">
    <location>
        <begin position="3"/>
        <end position="71"/>
    </location>
</feature>
<feature type="domain" description="BON" evidence="1">
    <location>
        <begin position="78"/>
        <end position="146"/>
    </location>
</feature>
<proteinExistence type="predicted"/>
<dbReference type="InterPro" id="IPR007055">
    <property type="entry name" value="BON_dom"/>
</dbReference>
<feature type="domain" description="BON" evidence="1">
    <location>
        <begin position="149"/>
        <end position="217"/>
    </location>
</feature>
<organism evidence="2 3">
    <name type="scientific">Paraburkholderia graminis</name>
    <dbReference type="NCBI Taxonomy" id="60548"/>
    <lineage>
        <taxon>Bacteria</taxon>
        <taxon>Pseudomonadati</taxon>
        <taxon>Pseudomonadota</taxon>
        <taxon>Betaproteobacteria</taxon>
        <taxon>Burkholderiales</taxon>
        <taxon>Burkholderiaceae</taxon>
        <taxon>Paraburkholderia</taxon>
    </lineage>
</organism>